<dbReference type="AlphaFoldDB" id="A0A1I5E580"/>
<dbReference type="Proteomes" id="UP000273626">
    <property type="component" value="Unassembled WGS sequence"/>
</dbReference>
<dbReference type="PANTHER" id="PTHR30040">
    <property type="entry name" value="THIAMINE BIOSYNTHESIS LIPOPROTEIN APBE"/>
    <property type="match status" value="1"/>
</dbReference>
<proteinExistence type="predicted"/>
<evidence type="ECO:0000256" key="9">
    <source>
        <dbReference type="ARBA" id="ARBA00031306"/>
    </source>
</evidence>
<feature type="chain" id="PRO_5044559478" description="FAD:protein FMN transferase" evidence="11">
    <location>
        <begin position="22"/>
        <end position="305"/>
    </location>
</feature>
<keyword evidence="14" id="KW-0449">Lipoprotein</keyword>
<evidence type="ECO:0000313" key="14">
    <source>
        <dbReference type="EMBL" id="RKS52712.1"/>
    </source>
</evidence>
<evidence type="ECO:0000313" key="15">
    <source>
        <dbReference type="Proteomes" id="UP000273626"/>
    </source>
</evidence>
<evidence type="ECO:0000256" key="10">
    <source>
        <dbReference type="ARBA" id="ARBA00048540"/>
    </source>
</evidence>
<dbReference type="Gene3D" id="3.10.520.10">
    <property type="entry name" value="ApbE-like domains"/>
    <property type="match status" value="1"/>
</dbReference>
<dbReference type="EMBL" id="CP058690">
    <property type="protein sequence ID" value="QLH14447.1"/>
    <property type="molecule type" value="Genomic_DNA"/>
</dbReference>
<dbReference type="InterPro" id="IPR024932">
    <property type="entry name" value="ApbE"/>
</dbReference>
<accession>A0A1I5E580</accession>
<sequence length="305" mass="32008">MNRRRFLLLTACAALPGMAKAAPEEWQGRAMGADVALRLHGASPAQARGFFAEAARLLAHVENLFSLHRDSDLARLNRDGRLRFPAAGMVELLALSDRLHRATGGAFDPTVQPLWLARARGGDEAAARALAGWDAVAWSRSEVRLARPGMALTFNGLAQGWAADRLAEAAARHDLTDLLIDAGEIRALGPRGWRVGLADAAGHEHRRIRLDGRALATSSPGATLIGPRGLPHILSPDGGAAPLWDTISVSADSAAMADGLSTALCLMPPQAACAALARLPGCRIELAIAAPGAEFPGKTPSFCLA</sequence>
<dbReference type="Pfam" id="PF02424">
    <property type="entry name" value="ApbE"/>
    <property type="match status" value="1"/>
</dbReference>
<keyword evidence="6" id="KW-0479">Metal-binding</keyword>
<keyword evidence="11" id="KW-0732">Signal</keyword>
<evidence type="ECO:0000256" key="11">
    <source>
        <dbReference type="SAM" id="SignalP"/>
    </source>
</evidence>
<evidence type="ECO:0000256" key="4">
    <source>
        <dbReference type="ARBA" id="ARBA00022630"/>
    </source>
</evidence>
<dbReference type="GeneID" id="51371262"/>
<keyword evidence="15" id="KW-1185">Reference proteome</keyword>
<reference evidence="12 16" key="2">
    <citation type="submission" date="2019-01" db="EMBL/GenBank/DDBJ databases">
        <title>Complete Genome Sequence and Annotation of the Paracoccus pantotrophus type strain DSM 2944.</title>
        <authorList>
            <person name="Bockwoldt J.A."/>
            <person name="Zimmermann M."/>
            <person name="Tiso T."/>
            <person name="Blank L.M."/>
        </authorList>
    </citation>
    <scope>NUCLEOTIDE SEQUENCE [LARGE SCALE GENOMIC DNA]</scope>
    <source>
        <strain evidence="12 16">DSM 2944</strain>
    </source>
</reference>
<evidence type="ECO:0000313" key="16">
    <source>
        <dbReference type="Proteomes" id="UP000326453"/>
    </source>
</evidence>
<dbReference type="SUPFAM" id="SSF143631">
    <property type="entry name" value="ApbE-like"/>
    <property type="match status" value="1"/>
</dbReference>
<dbReference type="OrthoDB" id="9778595at2"/>
<reference evidence="13 17" key="3">
    <citation type="submission" date="2020-07" db="EMBL/GenBank/DDBJ databases">
        <title>The complete genome of Paracoccus pantotrophus ACCC 10489.</title>
        <authorList>
            <person name="Si Y."/>
        </authorList>
    </citation>
    <scope>NUCLEOTIDE SEQUENCE [LARGE SCALE GENOMIC DNA]</scope>
    <source>
        <strain evidence="17">ACCC 10489</strain>
        <strain evidence="13">ACCC10489</strain>
    </source>
</reference>
<evidence type="ECO:0000256" key="1">
    <source>
        <dbReference type="ARBA" id="ARBA00001946"/>
    </source>
</evidence>
<protein>
    <recommendedName>
        <fullName evidence="3">FAD:protein FMN transferase</fullName>
        <ecNumber evidence="2">2.7.1.180</ecNumber>
    </recommendedName>
    <alternativeName>
        <fullName evidence="9">Flavin transferase</fullName>
    </alternativeName>
</protein>
<name>A0A1I5E580_PARPN</name>
<evidence type="ECO:0000256" key="6">
    <source>
        <dbReference type="ARBA" id="ARBA00022723"/>
    </source>
</evidence>
<dbReference type="Proteomes" id="UP000326453">
    <property type="component" value="Chromosome 1"/>
</dbReference>
<keyword evidence="5 13" id="KW-0808">Transferase</keyword>
<comment type="cofactor">
    <cofactor evidence="1">
        <name>Mg(2+)</name>
        <dbReference type="ChEBI" id="CHEBI:18420"/>
    </cofactor>
</comment>
<dbReference type="InterPro" id="IPR003374">
    <property type="entry name" value="ApbE-like_sf"/>
</dbReference>
<dbReference type="GO" id="GO:0016740">
    <property type="term" value="F:transferase activity"/>
    <property type="evidence" value="ECO:0007669"/>
    <property type="project" value="UniProtKB-KW"/>
</dbReference>
<evidence type="ECO:0000313" key="12">
    <source>
        <dbReference type="EMBL" id="QFG36882.1"/>
    </source>
</evidence>
<evidence type="ECO:0000256" key="8">
    <source>
        <dbReference type="ARBA" id="ARBA00022842"/>
    </source>
</evidence>
<reference evidence="14 15" key="1">
    <citation type="submission" date="2018-10" db="EMBL/GenBank/DDBJ databases">
        <title>Genomic Encyclopedia of Archaeal and Bacterial Type Strains, Phase II (KMG-II): from individual species to whole genera.</title>
        <authorList>
            <person name="Goeker M."/>
        </authorList>
    </citation>
    <scope>NUCLEOTIDE SEQUENCE [LARGE SCALE GENOMIC DNA]</scope>
    <source>
        <strain evidence="15">ATCC 35512 / DSM 2944 / CIP 106514 / LMD 82.5 / NBRC 102493 / NCCB 82005 / GB17</strain>
        <strain evidence="14">DSM 2944</strain>
    </source>
</reference>
<dbReference type="EMBL" id="RBLI01000001">
    <property type="protein sequence ID" value="RKS52712.1"/>
    <property type="molecule type" value="Genomic_DNA"/>
</dbReference>
<dbReference type="KEGG" id="ppan:ESD82_11830"/>
<keyword evidence="8" id="KW-0460">Magnesium</keyword>
<evidence type="ECO:0000313" key="17">
    <source>
        <dbReference type="Proteomes" id="UP000509322"/>
    </source>
</evidence>
<evidence type="ECO:0000256" key="3">
    <source>
        <dbReference type="ARBA" id="ARBA00016337"/>
    </source>
</evidence>
<gene>
    <name evidence="14" type="ORF">BDE18_2044</name>
    <name evidence="12" type="ORF">ESD82_11830</name>
    <name evidence="13" type="ORF">HYQ43_08990</name>
</gene>
<keyword evidence="7" id="KW-0274">FAD</keyword>
<dbReference type="GO" id="GO:0046872">
    <property type="term" value="F:metal ion binding"/>
    <property type="evidence" value="ECO:0007669"/>
    <property type="project" value="UniProtKB-KW"/>
</dbReference>
<dbReference type="EC" id="2.7.1.180" evidence="2"/>
<dbReference type="EMBL" id="CP044426">
    <property type="protein sequence ID" value="QFG36882.1"/>
    <property type="molecule type" value="Genomic_DNA"/>
</dbReference>
<evidence type="ECO:0000256" key="2">
    <source>
        <dbReference type="ARBA" id="ARBA00011955"/>
    </source>
</evidence>
<keyword evidence="4" id="KW-0285">Flavoprotein</keyword>
<dbReference type="PANTHER" id="PTHR30040:SF2">
    <property type="entry name" value="FAD:PROTEIN FMN TRANSFERASE"/>
    <property type="match status" value="1"/>
</dbReference>
<evidence type="ECO:0000256" key="7">
    <source>
        <dbReference type="ARBA" id="ARBA00022827"/>
    </source>
</evidence>
<dbReference type="Proteomes" id="UP000509322">
    <property type="component" value="Chromosome 2"/>
</dbReference>
<comment type="catalytic activity">
    <reaction evidence="10">
        <text>L-threonyl-[protein] + FAD = FMN-L-threonyl-[protein] + AMP + H(+)</text>
        <dbReference type="Rhea" id="RHEA:36847"/>
        <dbReference type="Rhea" id="RHEA-COMP:11060"/>
        <dbReference type="Rhea" id="RHEA-COMP:11061"/>
        <dbReference type="ChEBI" id="CHEBI:15378"/>
        <dbReference type="ChEBI" id="CHEBI:30013"/>
        <dbReference type="ChEBI" id="CHEBI:57692"/>
        <dbReference type="ChEBI" id="CHEBI:74257"/>
        <dbReference type="ChEBI" id="CHEBI:456215"/>
        <dbReference type="EC" id="2.7.1.180"/>
    </reaction>
</comment>
<evidence type="ECO:0000256" key="5">
    <source>
        <dbReference type="ARBA" id="ARBA00022679"/>
    </source>
</evidence>
<dbReference type="RefSeq" id="WP_024843007.1">
    <property type="nucleotide sequence ID" value="NZ_CP038203.1"/>
</dbReference>
<feature type="signal peptide" evidence="11">
    <location>
        <begin position="1"/>
        <end position="21"/>
    </location>
</feature>
<evidence type="ECO:0000313" key="13">
    <source>
        <dbReference type="EMBL" id="QLH14447.1"/>
    </source>
</evidence>
<organism evidence="13 17">
    <name type="scientific">Paracoccus pantotrophus</name>
    <name type="common">Thiosphaera pantotropha</name>
    <dbReference type="NCBI Taxonomy" id="82367"/>
    <lineage>
        <taxon>Bacteria</taxon>
        <taxon>Pseudomonadati</taxon>
        <taxon>Pseudomonadota</taxon>
        <taxon>Alphaproteobacteria</taxon>
        <taxon>Rhodobacterales</taxon>
        <taxon>Paracoccaceae</taxon>
        <taxon>Paracoccus</taxon>
    </lineage>
</organism>